<dbReference type="AlphaFoldDB" id="A0A817WAS1"/>
<dbReference type="Pfam" id="PF13181">
    <property type="entry name" value="TPR_8"/>
    <property type="match status" value="2"/>
</dbReference>
<dbReference type="Gene3D" id="1.25.40.10">
    <property type="entry name" value="Tetratricopeptide repeat domain"/>
    <property type="match status" value="5"/>
</dbReference>
<dbReference type="Proteomes" id="UP000663865">
    <property type="component" value="Unassembled WGS sequence"/>
</dbReference>
<accession>A0A817WAS1</accession>
<dbReference type="EMBL" id="CAJNYV010000272">
    <property type="protein sequence ID" value="CAF3353518.1"/>
    <property type="molecule type" value="Genomic_DNA"/>
</dbReference>
<feature type="repeat" description="TPR" evidence="3">
    <location>
        <begin position="588"/>
        <end position="621"/>
    </location>
</feature>
<evidence type="ECO:0000313" key="4">
    <source>
        <dbReference type="EMBL" id="CAF3353518.1"/>
    </source>
</evidence>
<protein>
    <submittedName>
        <fullName evidence="4">Uncharacterized protein</fullName>
    </submittedName>
</protein>
<organism evidence="4 6">
    <name type="scientific">Rotaria socialis</name>
    <dbReference type="NCBI Taxonomy" id="392032"/>
    <lineage>
        <taxon>Eukaryota</taxon>
        <taxon>Metazoa</taxon>
        <taxon>Spiralia</taxon>
        <taxon>Gnathifera</taxon>
        <taxon>Rotifera</taxon>
        <taxon>Eurotatoria</taxon>
        <taxon>Bdelloidea</taxon>
        <taxon>Philodinida</taxon>
        <taxon>Philodinidae</taxon>
        <taxon>Rotaria</taxon>
    </lineage>
</organism>
<dbReference type="Pfam" id="PF13424">
    <property type="entry name" value="TPR_12"/>
    <property type="match status" value="3"/>
</dbReference>
<proteinExistence type="predicted"/>
<feature type="repeat" description="TPR" evidence="3">
    <location>
        <begin position="546"/>
        <end position="579"/>
    </location>
</feature>
<reference evidence="4" key="1">
    <citation type="submission" date="2021-02" db="EMBL/GenBank/DDBJ databases">
        <authorList>
            <person name="Nowell W R."/>
        </authorList>
    </citation>
    <scope>NUCLEOTIDE SEQUENCE</scope>
</reference>
<dbReference type="PANTHER" id="PTHR45641:SF1">
    <property type="entry name" value="AAA+ ATPASE DOMAIN-CONTAINING PROTEIN"/>
    <property type="match status" value="1"/>
</dbReference>
<dbReference type="SMART" id="SM00028">
    <property type="entry name" value="TPR"/>
    <property type="match status" value="17"/>
</dbReference>
<name>A0A817WAS1_9BILA</name>
<feature type="repeat" description="TPR" evidence="3">
    <location>
        <begin position="867"/>
        <end position="900"/>
    </location>
</feature>
<gene>
    <name evidence="4" type="ORF">KIK155_LOCUS3827</name>
    <name evidence="5" type="ORF">TOA249_LOCUS14618</name>
</gene>
<comment type="caution">
    <text evidence="4">The sequence shown here is derived from an EMBL/GenBank/DDBJ whole genome shotgun (WGS) entry which is preliminary data.</text>
</comment>
<dbReference type="EMBL" id="CAJOBS010000916">
    <property type="protein sequence ID" value="CAF4659819.1"/>
    <property type="molecule type" value="Genomic_DNA"/>
</dbReference>
<evidence type="ECO:0000313" key="5">
    <source>
        <dbReference type="EMBL" id="CAF4659819.1"/>
    </source>
</evidence>
<dbReference type="Proteomes" id="UP000663838">
    <property type="component" value="Unassembled WGS sequence"/>
</dbReference>
<dbReference type="PROSITE" id="PS51996">
    <property type="entry name" value="TR_MART"/>
    <property type="match status" value="1"/>
</dbReference>
<evidence type="ECO:0000313" key="6">
    <source>
        <dbReference type="Proteomes" id="UP000663865"/>
    </source>
</evidence>
<dbReference type="PANTHER" id="PTHR45641">
    <property type="entry name" value="TETRATRICOPEPTIDE REPEAT PROTEIN (AFU_ORTHOLOGUE AFUA_6G03870)"/>
    <property type="match status" value="1"/>
</dbReference>
<dbReference type="SUPFAM" id="SSF56399">
    <property type="entry name" value="ADP-ribosylation"/>
    <property type="match status" value="1"/>
</dbReference>
<dbReference type="InterPro" id="IPR011990">
    <property type="entry name" value="TPR-like_helical_dom_sf"/>
</dbReference>
<sequence>MSSELSMTEKMLPASSFTSTSIRPSYYIREPNFGKYDNIEDITVVWLDSHSNVSLDCFDMKIRLRYLINHLLTFHSISTCLEYMNSDIEYEKVFFIVSGSDSEIILPEIHLSPKIHFNYIFCNDKEKYENLSQTYSKIRGIFNDKDSLLKKLISDITSCLSNLLPISILSQASVTQKSLRDLSNESARFMWFQMLIEILIKMEHTDEAKSDLIEICRKQYKNDLVQSKRIDEFEKTYTADKAASWYTRDSFVYRLLNKALRTENIDIIYKFRSFIADLHQQLSVLQSTEPISTDEFLYRGQKLPIEELQYLQKNINGYLSMNTFVSFSRSSQAALLFAGKGEDRPQLESVLFQTEVNDGLAIFANIENVSYYKDEGEFLFTIGSVFRIADIEHIGNIIWVITLVIDTNANEDVEKLSKYLKKYYTGECSLLKIAEILFQIGEYDRAEHYCKLCNEQLHVDHQDRCRLNLLFGDIFRAGKGDFQAAEQFYVSALKLAQDSSLRASVLAGLGRLEDETGKYEAALTHLTESFDLNLKEHPNTTNEIVAKIYADIALVYRHKLDFTKSLEYYNQSLEINLQLLPDLHPSLANLYNNIAYLNTVLGKYDEAMKSYETSLKIQLKSLPKTHPDIATVYNNMAILHECNHDSQLAMEMFCKSLELFSAVLPSDHPTIATLYHNIGASFHEIKNYPKAITHLEKALDLRKKILPLTHLHIAESYESLAYSYYGVYDYQKTLDFCNMALEIDPTRAALHECIGETRSKQHDYDGALVAFRKAIDLCNPLMMKDNRLLARIHFSMAQVLLTQEKLDEALECYKTVSLVPLSYADQDTLAVANMHLADIYTYKKQFRLAIESYKKCLDYNSECVPQVEMYNNLAANYFEVGQEEADEEYYRKALEIRKKILNVFPLDDQDLGITYSIIGTIYYKLNEYDLCLEHKEKARDHLLKNVSMNNDILTNICESIASFYELRGEMEKAIENGELLLKLQMDKFDSENPKNLDILANLCNNLGSLYHQVQNIEKAIECVEQAVTFERIAKISNPELYDNNFEILQSQVITCGNLAALYEEAEATEKQIIMLNRCLEIYSKLVLHSQQKTDLALASMAEIFKMLGGCYSKLDDHHMAFKSYQQALYFFIQLGSNNETMSNEYKENLENAKMKMNNKS</sequence>
<dbReference type="Pfam" id="PF13374">
    <property type="entry name" value="TPR_10"/>
    <property type="match status" value="1"/>
</dbReference>
<dbReference type="Gene3D" id="3.90.176.10">
    <property type="entry name" value="Toxin ADP-ribosyltransferase, Chain A, domain 1"/>
    <property type="match status" value="1"/>
</dbReference>
<keyword evidence="2 3" id="KW-0802">TPR repeat</keyword>
<evidence type="ECO:0000256" key="2">
    <source>
        <dbReference type="ARBA" id="ARBA00022803"/>
    </source>
</evidence>
<dbReference type="InterPro" id="IPR019734">
    <property type="entry name" value="TPR_rpt"/>
</dbReference>
<evidence type="ECO:0000256" key="1">
    <source>
        <dbReference type="ARBA" id="ARBA00022737"/>
    </source>
</evidence>
<feature type="repeat" description="TPR" evidence="3">
    <location>
        <begin position="672"/>
        <end position="705"/>
    </location>
</feature>
<keyword evidence="1" id="KW-0677">Repeat</keyword>
<feature type="repeat" description="TPR" evidence="3">
    <location>
        <begin position="714"/>
        <end position="747"/>
    </location>
</feature>
<dbReference type="SUPFAM" id="SSF48452">
    <property type="entry name" value="TPR-like"/>
    <property type="match status" value="4"/>
</dbReference>
<dbReference type="PROSITE" id="PS50005">
    <property type="entry name" value="TPR"/>
    <property type="match status" value="5"/>
</dbReference>
<evidence type="ECO:0000256" key="3">
    <source>
        <dbReference type="PROSITE-ProRule" id="PRU00339"/>
    </source>
</evidence>